<comment type="caution">
    <text evidence="3">The sequence shown here is derived from an EMBL/GenBank/DDBJ whole genome shotgun (WGS) entry which is preliminary data.</text>
</comment>
<evidence type="ECO:0000259" key="2">
    <source>
        <dbReference type="PROSITE" id="PS50943"/>
    </source>
</evidence>
<keyword evidence="1" id="KW-0238">DNA-binding</keyword>
<dbReference type="CDD" id="cd00093">
    <property type="entry name" value="HTH_XRE"/>
    <property type="match status" value="1"/>
</dbReference>
<proteinExistence type="predicted"/>
<feature type="domain" description="HTH cro/C1-type" evidence="2">
    <location>
        <begin position="9"/>
        <end position="63"/>
    </location>
</feature>
<name>A0A396AMK9_9FIRM</name>
<dbReference type="InterPro" id="IPR010982">
    <property type="entry name" value="Lambda_DNA-bd_dom_sf"/>
</dbReference>
<gene>
    <name evidence="3" type="ORF">DW813_00825</name>
</gene>
<dbReference type="Gene3D" id="1.10.260.40">
    <property type="entry name" value="lambda repressor-like DNA-binding domains"/>
    <property type="match status" value="1"/>
</dbReference>
<dbReference type="GO" id="GO:0005829">
    <property type="term" value="C:cytosol"/>
    <property type="evidence" value="ECO:0007669"/>
    <property type="project" value="TreeGrafter"/>
</dbReference>
<reference evidence="3 4" key="1">
    <citation type="submission" date="2018-08" db="EMBL/GenBank/DDBJ databases">
        <title>A genome reference for cultivated species of the human gut microbiota.</title>
        <authorList>
            <person name="Zou Y."/>
            <person name="Xue W."/>
            <person name="Luo G."/>
        </authorList>
    </citation>
    <scope>NUCLEOTIDE SEQUENCE [LARGE SCALE GENOMIC DNA]</scope>
    <source>
        <strain evidence="3 4">AM32-8LB</strain>
    </source>
</reference>
<dbReference type="InterPro" id="IPR001387">
    <property type="entry name" value="Cro/C1-type_HTH"/>
</dbReference>
<dbReference type="PANTHER" id="PTHR46797">
    <property type="entry name" value="HTH-TYPE TRANSCRIPTIONAL REGULATOR"/>
    <property type="match status" value="1"/>
</dbReference>
<dbReference type="PROSITE" id="PS50943">
    <property type="entry name" value="HTH_CROC1"/>
    <property type="match status" value="1"/>
</dbReference>
<dbReference type="AlphaFoldDB" id="A0A396AMK9"/>
<dbReference type="Pfam" id="PF01381">
    <property type="entry name" value="HTH_3"/>
    <property type="match status" value="1"/>
</dbReference>
<evidence type="ECO:0000256" key="1">
    <source>
        <dbReference type="ARBA" id="ARBA00023125"/>
    </source>
</evidence>
<organism evidence="3 4">
    <name type="scientific">Roseburia inulinivorans</name>
    <dbReference type="NCBI Taxonomy" id="360807"/>
    <lineage>
        <taxon>Bacteria</taxon>
        <taxon>Bacillati</taxon>
        <taxon>Bacillota</taxon>
        <taxon>Clostridia</taxon>
        <taxon>Lachnospirales</taxon>
        <taxon>Lachnospiraceae</taxon>
        <taxon>Roseburia</taxon>
    </lineage>
</organism>
<dbReference type="GO" id="GO:0003677">
    <property type="term" value="F:DNA binding"/>
    <property type="evidence" value="ECO:0007669"/>
    <property type="project" value="UniProtKB-KW"/>
</dbReference>
<dbReference type="InterPro" id="IPR050807">
    <property type="entry name" value="TransReg_Diox_bact_type"/>
</dbReference>
<accession>A0A396AMK9</accession>
<protein>
    <submittedName>
        <fullName evidence="3">Helix-turn-helix domain-containing protein</fullName>
    </submittedName>
</protein>
<sequence length="135" mass="15381">MDNMIGQRIKERRNQLNITGKQIKEATGISTGNLSEIENGKILPSATALMELSKALECSCDYILFGESQISESPSHSNIRDSERQFIEQFRCLSDNDKEDILMMLKLKYNRIKKTNQTAQTLSITKSDKTLYEIT</sequence>
<dbReference type="SMART" id="SM00530">
    <property type="entry name" value="HTH_XRE"/>
    <property type="match status" value="1"/>
</dbReference>
<dbReference type="GO" id="GO:0003700">
    <property type="term" value="F:DNA-binding transcription factor activity"/>
    <property type="evidence" value="ECO:0007669"/>
    <property type="project" value="TreeGrafter"/>
</dbReference>
<evidence type="ECO:0000313" key="3">
    <source>
        <dbReference type="EMBL" id="RHD06444.1"/>
    </source>
</evidence>
<dbReference type="RefSeq" id="WP_118091768.1">
    <property type="nucleotide sequence ID" value="NZ_QSIQ01000001.1"/>
</dbReference>
<dbReference type="PANTHER" id="PTHR46797:SF1">
    <property type="entry name" value="METHYLPHOSPHONATE SYNTHASE"/>
    <property type="match status" value="1"/>
</dbReference>
<dbReference type="SUPFAM" id="SSF47413">
    <property type="entry name" value="lambda repressor-like DNA-binding domains"/>
    <property type="match status" value="1"/>
</dbReference>
<dbReference type="Proteomes" id="UP000266391">
    <property type="component" value="Unassembled WGS sequence"/>
</dbReference>
<evidence type="ECO:0000313" key="4">
    <source>
        <dbReference type="Proteomes" id="UP000266391"/>
    </source>
</evidence>
<dbReference type="EMBL" id="QSIQ01000001">
    <property type="protein sequence ID" value="RHD06444.1"/>
    <property type="molecule type" value="Genomic_DNA"/>
</dbReference>